<dbReference type="InterPro" id="IPR051531">
    <property type="entry name" value="N-acetyltransferase"/>
</dbReference>
<dbReference type="SUPFAM" id="SSF55729">
    <property type="entry name" value="Acyl-CoA N-acyltransferases (Nat)"/>
    <property type="match status" value="1"/>
</dbReference>
<protein>
    <submittedName>
        <fullName evidence="2">N-acetyltransferase</fullName>
    </submittedName>
</protein>
<gene>
    <name evidence="2" type="ORF">EAV92_07740</name>
</gene>
<dbReference type="GO" id="GO:0008999">
    <property type="term" value="F:protein-N-terminal-alanine acetyltransferase activity"/>
    <property type="evidence" value="ECO:0007669"/>
    <property type="project" value="TreeGrafter"/>
</dbReference>
<dbReference type="InterPro" id="IPR000182">
    <property type="entry name" value="GNAT_dom"/>
</dbReference>
<dbReference type="PANTHER" id="PTHR43792">
    <property type="entry name" value="GNAT FAMILY, PUTATIVE (AFU_ORTHOLOGUE AFUA_3G00765)-RELATED-RELATED"/>
    <property type="match status" value="1"/>
</dbReference>
<organism evidence="2 3">
    <name type="scientific">Cohnella candidum</name>
    <dbReference type="NCBI Taxonomy" id="2674991"/>
    <lineage>
        <taxon>Bacteria</taxon>
        <taxon>Bacillati</taxon>
        <taxon>Bacillota</taxon>
        <taxon>Bacilli</taxon>
        <taxon>Bacillales</taxon>
        <taxon>Paenibacillaceae</taxon>
        <taxon>Cohnella</taxon>
    </lineage>
</organism>
<reference evidence="2 3" key="1">
    <citation type="submission" date="2018-10" db="EMBL/GenBank/DDBJ databases">
        <title>Genome Sequence of Cohnella sp.</title>
        <authorList>
            <person name="Srinivasan S."/>
            <person name="Kim M.K."/>
        </authorList>
    </citation>
    <scope>NUCLEOTIDE SEQUENCE [LARGE SCALE GENOMIC DNA]</scope>
    <source>
        <strain evidence="2 3">18JY8-7</strain>
    </source>
</reference>
<dbReference type="EMBL" id="CP033433">
    <property type="protein sequence ID" value="AYQ72467.1"/>
    <property type="molecule type" value="Genomic_DNA"/>
</dbReference>
<dbReference type="InterPro" id="IPR016181">
    <property type="entry name" value="Acyl_CoA_acyltransferase"/>
</dbReference>
<proteinExistence type="predicted"/>
<evidence type="ECO:0000313" key="3">
    <source>
        <dbReference type="Proteomes" id="UP000269097"/>
    </source>
</evidence>
<dbReference type="AlphaFoldDB" id="A0A3G3JX83"/>
<dbReference type="PROSITE" id="PS51186">
    <property type="entry name" value="GNAT"/>
    <property type="match status" value="1"/>
</dbReference>
<evidence type="ECO:0000313" key="2">
    <source>
        <dbReference type="EMBL" id="AYQ72467.1"/>
    </source>
</evidence>
<dbReference type="CDD" id="cd04301">
    <property type="entry name" value="NAT_SF"/>
    <property type="match status" value="1"/>
</dbReference>
<dbReference type="PANTHER" id="PTHR43792:SF9">
    <property type="entry name" value="RIBOSOMAL-PROTEIN-ALANINE ACETYLTRANSFERASE"/>
    <property type="match status" value="1"/>
</dbReference>
<dbReference type="Proteomes" id="UP000269097">
    <property type="component" value="Chromosome"/>
</dbReference>
<keyword evidence="2" id="KW-0808">Transferase</keyword>
<dbReference type="Gene3D" id="3.40.630.30">
    <property type="match status" value="1"/>
</dbReference>
<evidence type="ECO:0000259" key="1">
    <source>
        <dbReference type="PROSITE" id="PS51186"/>
    </source>
</evidence>
<dbReference type="Pfam" id="PF13302">
    <property type="entry name" value="Acetyltransf_3"/>
    <property type="match status" value="1"/>
</dbReference>
<keyword evidence="3" id="KW-1185">Reference proteome</keyword>
<dbReference type="KEGG" id="coh:EAV92_07740"/>
<name>A0A3G3JX83_9BACL</name>
<accession>A0A3G3JX83</accession>
<sequence>MDLNVEKLFTTEPIFETNRLYLRKLASSDAEQFYSFASDPLMTEHVRWDYHRSIEDTFALLNSIEQKFKARQSFNWGIVDKPLGNLIGRVCLFGFDEENDMAEIGFALSREFWNRGIASEASKALIEYGFEEMGLNRIEARCNVANLGSEKVMQKIGMKFEGVLRNQIKMKNEYKSQKLYSILRQEYFDAK</sequence>
<feature type="domain" description="N-acetyltransferase" evidence="1">
    <location>
        <begin position="20"/>
        <end position="180"/>
    </location>
</feature>
<dbReference type="GO" id="GO:0005737">
    <property type="term" value="C:cytoplasm"/>
    <property type="evidence" value="ECO:0007669"/>
    <property type="project" value="TreeGrafter"/>
</dbReference>